<dbReference type="Gene3D" id="3.40.50.11440">
    <property type="match status" value="1"/>
</dbReference>
<evidence type="ECO:0000313" key="1">
    <source>
        <dbReference type="EMBL" id="MDQ0199716.1"/>
    </source>
</evidence>
<reference evidence="1 2" key="1">
    <citation type="submission" date="2023-07" db="EMBL/GenBank/DDBJ databases">
        <title>Genomic Encyclopedia of Type Strains, Phase IV (KMG-IV): sequencing the most valuable type-strain genomes for metagenomic binning, comparative biology and taxonomic classification.</title>
        <authorList>
            <person name="Goeker M."/>
        </authorList>
    </citation>
    <scope>NUCLEOTIDE SEQUENCE [LARGE SCALE GENOMIC DNA]</scope>
    <source>
        <strain evidence="1 2">DSM 27594</strain>
    </source>
</reference>
<sequence>MNLPKLVHVKQRFPQTKLENIELHLKEELKRNLPPIPKGKSIAITVGSRGISDRVLIVKTVVDHLKEMECSPFIIGAMGSHGGGTPEGQLDVLHSLGFTEETVGCPIVTSSEVLEVGKTKNGFTLYCDKYAWEADGIIVMNRIKLHTAFRGPNESGLLKMITVGLGKVKGANQLHRQGPSNMSKTIREVGGDFLKTGKVIAGIGIVENSFDEAANLEVILPDEVIEQEQKLLEIAKSYFPRIPIEELDLLVIKTMGKNYSGTGMDTNVIGRNKIFGSPEPEKPSYKRIVVLDLDEASHGNATGIGLADLTTERLYQKLDKQKTYLNCLTSTYVQRGMIPLVLPSDQEAIAAAVQSLGIDNPASLRVAVIENTLELEHLYVSENMVDEVKDKADIQSAPFDIPFTNDGALNLDTKVH</sequence>
<dbReference type="Proteomes" id="UP001224122">
    <property type="component" value="Unassembled WGS sequence"/>
</dbReference>
<protein>
    <recommendedName>
        <fullName evidence="3">DUF2088 domain-containing protein</fullName>
    </recommendedName>
</protein>
<accession>A0ABT9XVW0</accession>
<evidence type="ECO:0000313" key="2">
    <source>
        <dbReference type="Proteomes" id="UP001224122"/>
    </source>
</evidence>
<dbReference type="EMBL" id="JAUSTW010000004">
    <property type="protein sequence ID" value="MDQ0199716.1"/>
    <property type="molecule type" value="Genomic_DNA"/>
</dbReference>
<evidence type="ECO:0008006" key="3">
    <source>
        <dbReference type="Google" id="ProtNLM"/>
    </source>
</evidence>
<proteinExistence type="predicted"/>
<keyword evidence="2" id="KW-1185">Reference proteome</keyword>
<comment type="caution">
    <text evidence="1">The sequence shown here is derived from an EMBL/GenBank/DDBJ whole genome shotgun (WGS) entry which is preliminary data.</text>
</comment>
<dbReference type="RefSeq" id="WP_307408895.1">
    <property type="nucleotide sequence ID" value="NZ_JAUSTW010000004.1"/>
</dbReference>
<name>A0ABT9XVW0_9BACI</name>
<gene>
    <name evidence="1" type="ORF">J2S10_002898</name>
</gene>
<organism evidence="1 2">
    <name type="scientific">Neobacillus ginsengisoli</name>
    <dbReference type="NCBI Taxonomy" id="904295"/>
    <lineage>
        <taxon>Bacteria</taxon>
        <taxon>Bacillati</taxon>
        <taxon>Bacillota</taxon>
        <taxon>Bacilli</taxon>
        <taxon>Bacillales</taxon>
        <taxon>Bacillaceae</taxon>
        <taxon>Neobacillus</taxon>
    </lineage>
</organism>